<dbReference type="EMBL" id="JBEPMO010000003">
    <property type="protein sequence ID" value="MET3731324.1"/>
    <property type="molecule type" value="Genomic_DNA"/>
</dbReference>
<gene>
    <name evidence="1" type="ORF">ABID46_000891</name>
</gene>
<accession>A0ABV2LRW6</accession>
<sequence>MKKFDADFFIFNSMKAKLIFPLLFFTIIVNGQTKGEIDSLLTKISNSNNSKDLINLEETMQLINFGEGSIPLLIEFYNDTTTANVYSDCLNSKLNKGEIALIITDHLIPLPYFLLTGIQNCTLSFCENNPNLIEFYINSIRIKPREFIFRFNLWYSLKDQKNSDRKFRNEIEKCQKSKKPCF</sequence>
<organism evidence="1 2">
    <name type="scientific">Moheibacter stercoris</name>
    <dbReference type="NCBI Taxonomy" id="1628251"/>
    <lineage>
        <taxon>Bacteria</taxon>
        <taxon>Pseudomonadati</taxon>
        <taxon>Bacteroidota</taxon>
        <taxon>Flavobacteriia</taxon>
        <taxon>Flavobacteriales</taxon>
        <taxon>Weeksellaceae</taxon>
        <taxon>Moheibacter</taxon>
    </lineage>
</organism>
<keyword evidence="2" id="KW-1185">Reference proteome</keyword>
<protein>
    <submittedName>
        <fullName evidence="1">Uncharacterized protein</fullName>
    </submittedName>
</protein>
<dbReference type="RefSeq" id="WP_354507470.1">
    <property type="nucleotide sequence ID" value="NZ_JBEPMO010000003.1"/>
</dbReference>
<name>A0ABV2LRW6_9FLAO</name>
<evidence type="ECO:0000313" key="1">
    <source>
        <dbReference type="EMBL" id="MET3731324.1"/>
    </source>
</evidence>
<dbReference type="Proteomes" id="UP001549146">
    <property type="component" value="Unassembled WGS sequence"/>
</dbReference>
<reference evidence="1 2" key="1">
    <citation type="submission" date="2024-06" db="EMBL/GenBank/DDBJ databases">
        <title>Genomic Encyclopedia of Type Strains, Phase IV (KMG-IV): sequencing the most valuable type-strain genomes for metagenomic binning, comparative biology and taxonomic classification.</title>
        <authorList>
            <person name="Goeker M."/>
        </authorList>
    </citation>
    <scope>NUCLEOTIDE SEQUENCE [LARGE SCALE GENOMIC DNA]</scope>
    <source>
        <strain evidence="1 2">DSM 29388</strain>
    </source>
</reference>
<proteinExistence type="predicted"/>
<evidence type="ECO:0000313" key="2">
    <source>
        <dbReference type="Proteomes" id="UP001549146"/>
    </source>
</evidence>
<comment type="caution">
    <text evidence="1">The sequence shown here is derived from an EMBL/GenBank/DDBJ whole genome shotgun (WGS) entry which is preliminary data.</text>
</comment>